<evidence type="ECO:0000256" key="2">
    <source>
        <dbReference type="ARBA" id="ARBA00001946"/>
    </source>
</evidence>
<feature type="domain" description="Topoisomerase 6 subunit A/Spo11 TOPRIM" evidence="13">
    <location>
        <begin position="255"/>
        <end position="433"/>
    </location>
</feature>
<evidence type="ECO:0000256" key="5">
    <source>
        <dbReference type="ARBA" id="ARBA00022723"/>
    </source>
</evidence>
<dbReference type="PRINTS" id="PR01550">
    <property type="entry name" value="TOP6AFAMILY"/>
</dbReference>
<dbReference type="OrthoDB" id="5377392at2759"/>
<keyword evidence="8 10" id="KW-0238">DNA-binding</keyword>
<accession>A0A9P4GVU7</accession>
<dbReference type="EC" id="5.6.2.2" evidence="4"/>
<dbReference type="GO" id="GO:0007131">
    <property type="term" value="P:reciprocal meiotic recombination"/>
    <property type="evidence" value="ECO:0007669"/>
    <property type="project" value="TreeGrafter"/>
</dbReference>
<reference evidence="14" key="1">
    <citation type="journal article" date="2020" name="Stud. Mycol.">
        <title>101 Dothideomycetes genomes: a test case for predicting lifestyles and emergence of pathogens.</title>
        <authorList>
            <person name="Haridas S."/>
            <person name="Albert R."/>
            <person name="Binder M."/>
            <person name="Bloem J."/>
            <person name="Labutti K."/>
            <person name="Salamov A."/>
            <person name="Andreopoulos B."/>
            <person name="Baker S."/>
            <person name="Barry K."/>
            <person name="Bills G."/>
            <person name="Bluhm B."/>
            <person name="Cannon C."/>
            <person name="Castanera R."/>
            <person name="Culley D."/>
            <person name="Daum C."/>
            <person name="Ezra D."/>
            <person name="Gonzalez J."/>
            <person name="Henrissat B."/>
            <person name="Kuo A."/>
            <person name="Liang C."/>
            <person name="Lipzen A."/>
            <person name="Lutzoni F."/>
            <person name="Magnuson J."/>
            <person name="Mondo S."/>
            <person name="Nolan M."/>
            <person name="Ohm R."/>
            <person name="Pangilinan J."/>
            <person name="Park H.-J."/>
            <person name="Ramirez L."/>
            <person name="Alfaro M."/>
            <person name="Sun H."/>
            <person name="Tritt A."/>
            <person name="Yoshinaga Y."/>
            <person name="Zwiers L.-H."/>
            <person name="Turgeon B."/>
            <person name="Goodwin S."/>
            <person name="Spatafora J."/>
            <person name="Crous P."/>
            <person name="Grigoriev I."/>
        </authorList>
    </citation>
    <scope>NUCLEOTIDE SEQUENCE</scope>
    <source>
        <strain evidence="14">CBS 110217</strain>
    </source>
</reference>
<dbReference type="SUPFAM" id="SSF56726">
    <property type="entry name" value="DNA topoisomerase IV, alpha subunit"/>
    <property type="match status" value="1"/>
</dbReference>
<dbReference type="GO" id="GO:0046872">
    <property type="term" value="F:metal ion binding"/>
    <property type="evidence" value="ECO:0007669"/>
    <property type="project" value="UniProtKB-KW"/>
</dbReference>
<keyword evidence="6" id="KW-0460">Magnesium</keyword>
<comment type="caution">
    <text evidence="14">The sequence shown here is derived from an EMBL/GenBank/DDBJ whole genome shotgun (WGS) entry which is preliminary data.</text>
</comment>
<dbReference type="PANTHER" id="PTHR10848:SF0">
    <property type="entry name" value="MEIOTIC RECOMBINATION PROTEIN SPO11"/>
    <property type="match status" value="1"/>
</dbReference>
<dbReference type="PANTHER" id="PTHR10848">
    <property type="entry name" value="MEIOTIC RECOMBINATION PROTEIN SPO11"/>
    <property type="match status" value="1"/>
</dbReference>
<dbReference type="EMBL" id="ML978332">
    <property type="protein sequence ID" value="KAF2023648.1"/>
    <property type="molecule type" value="Genomic_DNA"/>
</dbReference>
<dbReference type="CDD" id="cd00223">
    <property type="entry name" value="TOPRIM_TopoIIB_SPO"/>
    <property type="match status" value="1"/>
</dbReference>
<keyword evidence="5" id="KW-0479">Metal-binding</keyword>
<feature type="region of interest" description="Disordered" evidence="11">
    <location>
        <begin position="115"/>
        <end position="136"/>
    </location>
</feature>
<evidence type="ECO:0000256" key="3">
    <source>
        <dbReference type="ARBA" id="ARBA00006559"/>
    </source>
</evidence>
<dbReference type="FunFam" id="3.40.1360.10:FF:000018">
    <property type="entry name" value="Type II DNA topoisomerase VI subunit A"/>
    <property type="match status" value="1"/>
</dbReference>
<dbReference type="AlphaFoldDB" id="A0A9P4GVU7"/>
<dbReference type="InterPro" id="IPR013049">
    <property type="entry name" value="Spo11/TopoVI_A_N"/>
</dbReference>
<proteinExistence type="inferred from homology"/>
<dbReference type="GO" id="GO:0003918">
    <property type="term" value="F:DNA topoisomerase type II (double strand cut, ATP-hydrolyzing) activity"/>
    <property type="evidence" value="ECO:0007669"/>
    <property type="project" value="UniProtKB-UniRule"/>
</dbReference>
<evidence type="ECO:0000313" key="14">
    <source>
        <dbReference type="EMBL" id="KAF2023648.1"/>
    </source>
</evidence>
<evidence type="ECO:0000256" key="7">
    <source>
        <dbReference type="ARBA" id="ARBA00023029"/>
    </source>
</evidence>
<dbReference type="GO" id="GO:0042138">
    <property type="term" value="P:meiotic DNA double-strand break formation"/>
    <property type="evidence" value="ECO:0007669"/>
    <property type="project" value="TreeGrafter"/>
</dbReference>
<keyword evidence="9 10" id="KW-0413">Isomerase</keyword>
<dbReference type="Pfam" id="PF04406">
    <property type="entry name" value="TP6A_N"/>
    <property type="match status" value="1"/>
</dbReference>
<evidence type="ECO:0000256" key="11">
    <source>
        <dbReference type="SAM" id="MobiDB-lite"/>
    </source>
</evidence>
<dbReference type="InterPro" id="IPR036078">
    <property type="entry name" value="Spo11/TopoVI_A_sf"/>
</dbReference>
<dbReference type="PROSITE" id="PS52041">
    <property type="entry name" value="TOPO_IIB"/>
    <property type="match status" value="1"/>
</dbReference>
<comment type="cofactor">
    <cofactor evidence="2">
        <name>Mg(2+)</name>
        <dbReference type="ChEBI" id="CHEBI:18420"/>
    </cofactor>
</comment>
<feature type="active site" description="O-(5'-phospho-DNA)-tyrosine intermediate" evidence="10">
    <location>
        <position position="174"/>
    </location>
</feature>
<evidence type="ECO:0000313" key="15">
    <source>
        <dbReference type="Proteomes" id="UP000799777"/>
    </source>
</evidence>
<gene>
    <name evidence="14" type="ORF">EK21DRAFT_80387</name>
</gene>
<comment type="similarity">
    <text evidence="3 10">Belongs to the TOP6A family.</text>
</comment>
<dbReference type="GO" id="GO:0005524">
    <property type="term" value="F:ATP binding"/>
    <property type="evidence" value="ECO:0007669"/>
    <property type="project" value="InterPro"/>
</dbReference>
<dbReference type="Pfam" id="PF21180">
    <property type="entry name" value="TOP6A-Spo11_Toprim"/>
    <property type="match status" value="1"/>
</dbReference>
<evidence type="ECO:0000256" key="10">
    <source>
        <dbReference type="PROSITE-ProRule" id="PRU01385"/>
    </source>
</evidence>
<protein>
    <recommendedName>
        <fullName evidence="4">DNA topoisomerase (ATP-hydrolyzing)</fullName>
        <ecNumber evidence="4">5.6.2.2</ecNumber>
    </recommendedName>
</protein>
<sequence length="469" mass="52121">MEADKLNVIGKVDLHDQEDMLFGFTSPPDLAECATSDESEEDLFDAPDDDDPILWDSQEDLLLTPLANGAKRVTQDRHWVIARIEGILEKIVDGLLEESEALTITLKSRAGLSRKRTSADREAGSAPPPKQRDINFPGATAQEAWNFTVLLRILELVHAGLVDNTIMTKRDLYYRHPDLFLKQSVVDRFVDDLACTLGISRSQLNVTAAAKGLVAGGFTIIRQDGYQTDGMKDREGSLIPKIGEEDEFDLTSIRWVLVVEKEATFRSLLSSAEWNSLGVHGIILTAKGYPDIASRAFLRQITDQAPHLPIHALVDWDPDGIAILSTYKYGSYRLAHEDVTMKETPGLSLPNIRWLGVKSHHVSRTPAGERDTDTSTMLDLQGLMRLTARDRVKTCRMLEWDLCAEDGPEQSWRRELQTMLMLNIKAEMQILDEMPGGLVSWLSIKLGKACGQSLGVAMGSSSSDDGMLF</sequence>
<comment type="catalytic activity">
    <reaction evidence="1 10">
        <text>ATP-dependent breakage, passage and rejoining of double-stranded DNA.</text>
        <dbReference type="EC" id="5.6.2.2"/>
    </reaction>
</comment>
<dbReference type="Proteomes" id="UP000799777">
    <property type="component" value="Unassembled WGS sequence"/>
</dbReference>
<dbReference type="Gene3D" id="3.40.1360.10">
    <property type="match status" value="1"/>
</dbReference>
<dbReference type="GO" id="GO:0000706">
    <property type="term" value="P:meiotic DNA double-strand break processing"/>
    <property type="evidence" value="ECO:0007669"/>
    <property type="project" value="TreeGrafter"/>
</dbReference>
<evidence type="ECO:0000256" key="4">
    <source>
        <dbReference type="ARBA" id="ARBA00012895"/>
    </source>
</evidence>
<name>A0A9P4GVU7_9PLEO</name>
<evidence type="ECO:0000259" key="13">
    <source>
        <dbReference type="Pfam" id="PF21180"/>
    </source>
</evidence>
<keyword evidence="15" id="KW-1185">Reference proteome</keyword>
<dbReference type="InterPro" id="IPR034136">
    <property type="entry name" value="TOPRIM_Topo6A/Spo11"/>
</dbReference>
<dbReference type="InterPro" id="IPR002815">
    <property type="entry name" value="Spo11/TopoVI_A"/>
</dbReference>
<dbReference type="Gene3D" id="1.10.10.10">
    <property type="entry name" value="Winged helix-like DNA-binding domain superfamily/Winged helix DNA-binding domain"/>
    <property type="match status" value="1"/>
</dbReference>
<dbReference type="InterPro" id="IPR036388">
    <property type="entry name" value="WH-like_DNA-bd_sf"/>
</dbReference>
<dbReference type="GO" id="GO:0000228">
    <property type="term" value="C:nuclear chromosome"/>
    <property type="evidence" value="ECO:0007669"/>
    <property type="project" value="TreeGrafter"/>
</dbReference>
<evidence type="ECO:0000256" key="1">
    <source>
        <dbReference type="ARBA" id="ARBA00000185"/>
    </source>
</evidence>
<evidence type="ECO:0000256" key="9">
    <source>
        <dbReference type="ARBA" id="ARBA00023235"/>
    </source>
</evidence>
<dbReference type="GO" id="GO:0003677">
    <property type="term" value="F:DNA binding"/>
    <property type="evidence" value="ECO:0007669"/>
    <property type="project" value="UniProtKB-UniRule"/>
</dbReference>
<evidence type="ECO:0000256" key="6">
    <source>
        <dbReference type="ARBA" id="ARBA00022842"/>
    </source>
</evidence>
<keyword evidence="7 10" id="KW-0799">Topoisomerase</keyword>
<feature type="domain" description="Spo11/DNA topoisomerase VI subunit A N-terminal" evidence="12">
    <location>
        <begin position="145"/>
        <end position="206"/>
    </location>
</feature>
<evidence type="ECO:0000256" key="8">
    <source>
        <dbReference type="ARBA" id="ARBA00023125"/>
    </source>
</evidence>
<evidence type="ECO:0000259" key="12">
    <source>
        <dbReference type="Pfam" id="PF04406"/>
    </source>
</evidence>
<organism evidence="14 15">
    <name type="scientific">Setomelanomma holmii</name>
    <dbReference type="NCBI Taxonomy" id="210430"/>
    <lineage>
        <taxon>Eukaryota</taxon>
        <taxon>Fungi</taxon>
        <taxon>Dikarya</taxon>
        <taxon>Ascomycota</taxon>
        <taxon>Pezizomycotina</taxon>
        <taxon>Dothideomycetes</taxon>
        <taxon>Pleosporomycetidae</taxon>
        <taxon>Pleosporales</taxon>
        <taxon>Pleosporineae</taxon>
        <taxon>Phaeosphaeriaceae</taxon>
        <taxon>Setomelanomma</taxon>
    </lineage>
</organism>